<dbReference type="Gene3D" id="4.10.520.10">
    <property type="entry name" value="IHF-like DNA-binding proteins"/>
    <property type="match status" value="1"/>
</dbReference>
<dbReference type="PRINTS" id="PR01727">
    <property type="entry name" value="DNABINDINGHU"/>
</dbReference>
<evidence type="ECO:0000256" key="5">
    <source>
        <dbReference type="SAM" id="MobiDB-lite"/>
    </source>
</evidence>
<dbReference type="SUPFAM" id="SSF47729">
    <property type="entry name" value="IHF-like DNA-binding proteins"/>
    <property type="match status" value="1"/>
</dbReference>
<keyword evidence="3 6" id="KW-0238">DNA-binding</keyword>
<dbReference type="InterPro" id="IPR010992">
    <property type="entry name" value="IHF-like_DNA-bd_dom_sf"/>
</dbReference>
<dbReference type="SMART" id="SM00411">
    <property type="entry name" value="BHL"/>
    <property type="match status" value="1"/>
</dbReference>
<comment type="similarity">
    <text evidence="1 4">Belongs to the bacterial histone-like protein family.</text>
</comment>
<dbReference type="InterPro" id="IPR000119">
    <property type="entry name" value="Hist_DNA-bd"/>
</dbReference>
<dbReference type="PANTHER" id="PTHR33175">
    <property type="entry name" value="DNA-BINDING PROTEIN HU"/>
    <property type="match status" value="1"/>
</dbReference>
<dbReference type="EMBL" id="JAMSKV010000011">
    <property type="protein sequence ID" value="MCQ8279232.1"/>
    <property type="molecule type" value="Genomic_DNA"/>
</dbReference>
<reference evidence="6 7" key="1">
    <citation type="submission" date="2022-06" db="EMBL/GenBank/DDBJ databases">
        <title>Endosaccharibacter gen. nov., sp. nov., endophytic bacteria isolated from sugarcane.</title>
        <authorList>
            <person name="Pitiwittayakul N."/>
            <person name="Yukphan P."/>
            <person name="Charoenyingcharoen P."/>
            <person name="Tanasupawat S."/>
        </authorList>
    </citation>
    <scope>NUCLEOTIDE SEQUENCE [LARGE SCALE GENOMIC DNA]</scope>
    <source>
        <strain evidence="6 7">KSS8</strain>
    </source>
</reference>
<dbReference type="Pfam" id="PF00216">
    <property type="entry name" value="Bac_DNA_binding"/>
    <property type="match status" value="1"/>
</dbReference>
<feature type="region of interest" description="Disordered" evidence="5">
    <location>
        <begin position="88"/>
        <end position="112"/>
    </location>
</feature>
<dbReference type="Proteomes" id="UP001524587">
    <property type="component" value="Unassembled WGS sequence"/>
</dbReference>
<gene>
    <name evidence="6" type="ORF">NFI95_12340</name>
</gene>
<dbReference type="RefSeq" id="WP_422864724.1">
    <property type="nucleotide sequence ID" value="NZ_JAMSKV010000011.1"/>
</dbReference>
<evidence type="ECO:0000256" key="2">
    <source>
        <dbReference type="ARBA" id="ARBA00023067"/>
    </source>
</evidence>
<dbReference type="GO" id="GO:0003677">
    <property type="term" value="F:DNA binding"/>
    <property type="evidence" value="ECO:0007669"/>
    <property type="project" value="UniProtKB-KW"/>
</dbReference>
<evidence type="ECO:0000313" key="6">
    <source>
        <dbReference type="EMBL" id="MCQ8279232.1"/>
    </source>
</evidence>
<organism evidence="6 7">
    <name type="scientific">Endosaccharibacter trunci</name>
    <dbReference type="NCBI Taxonomy" id="2812733"/>
    <lineage>
        <taxon>Bacteria</taxon>
        <taxon>Pseudomonadati</taxon>
        <taxon>Pseudomonadota</taxon>
        <taxon>Alphaproteobacteria</taxon>
        <taxon>Acetobacterales</taxon>
        <taxon>Acetobacteraceae</taxon>
        <taxon>Endosaccharibacter</taxon>
    </lineage>
</organism>
<protein>
    <submittedName>
        <fullName evidence="6">HU family DNA-binding protein</fullName>
    </submittedName>
</protein>
<evidence type="ECO:0000256" key="4">
    <source>
        <dbReference type="RuleBase" id="RU003939"/>
    </source>
</evidence>
<evidence type="ECO:0000256" key="1">
    <source>
        <dbReference type="ARBA" id="ARBA00010529"/>
    </source>
</evidence>
<accession>A0ABT1W8L5</accession>
<evidence type="ECO:0000313" key="7">
    <source>
        <dbReference type="Proteomes" id="UP001524587"/>
    </source>
</evidence>
<name>A0ABT1W8L5_9PROT</name>
<sequence>MNHADLVAKVASHADLSRDAAGQVLEAVAKTIVEALHAGEEVRYSGLGIFDVSERAARQGRNPQTGEAISIAASKAARFRAAKGLKDALNGESAKPAAKKDAAPKKAAPKKK</sequence>
<keyword evidence="2" id="KW-0226">DNA condensation</keyword>
<keyword evidence="7" id="KW-1185">Reference proteome</keyword>
<dbReference type="PANTHER" id="PTHR33175:SF3">
    <property type="entry name" value="DNA-BINDING PROTEIN HU-BETA"/>
    <property type="match status" value="1"/>
</dbReference>
<comment type="caution">
    <text evidence="6">The sequence shown here is derived from an EMBL/GenBank/DDBJ whole genome shotgun (WGS) entry which is preliminary data.</text>
</comment>
<evidence type="ECO:0000256" key="3">
    <source>
        <dbReference type="ARBA" id="ARBA00023125"/>
    </source>
</evidence>
<dbReference type="CDD" id="cd13831">
    <property type="entry name" value="HU"/>
    <property type="match status" value="1"/>
</dbReference>
<proteinExistence type="inferred from homology"/>